<dbReference type="Proteomes" id="UP000574690">
    <property type="component" value="Unassembled WGS sequence"/>
</dbReference>
<proteinExistence type="predicted"/>
<gene>
    <name evidence="1" type="ORF">HOQ43_10725</name>
</gene>
<protein>
    <submittedName>
        <fullName evidence="1">Helix-turn-helix domain-containing protein</fullName>
    </submittedName>
</protein>
<comment type="caution">
    <text evidence="1">The sequence shown here is derived from an EMBL/GenBank/DDBJ whole genome shotgun (WGS) entry which is preliminary data.</text>
</comment>
<dbReference type="AlphaFoldDB" id="A0A850CA24"/>
<evidence type="ECO:0000313" key="2">
    <source>
        <dbReference type="Proteomes" id="UP000574690"/>
    </source>
</evidence>
<reference evidence="1 2" key="1">
    <citation type="submission" date="2020-05" db="EMBL/GenBank/DDBJ databases">
        <title>DNA-SIP metagenomic assembled genomes.</title>
        <authorList>
            <person name="Yu J."/>
        </authorList>
    </citation>
    <scope>NUCLEOTIDE SEQUENCE [LARGE SCALE GENOMIC DNA]</scope>
    <source>
        <strain evidence="1">Bin5.27</strain>
    </source>
</reference>
<name>A0A850CA24_9ACTN</name>
<dbReference type="EMBL" id="JABFXE010000451">
    <property type="protein sequence ID" value="NUQ88923.1"/>
    <property type="molecule type" value="Genomic_DNA"/>
</dbReference>
<organism evidence="1 2">
    <name type="scientific">Glycomyces artemisiae</name>
    <dbReference type="NCBI Taxonomy" id="1076443"/>
    <lineage>
        <taxon>Bacteria</taxon>
        <taxon>Bacillati</taxon>
        <taxon>Actinomycetota</taxon>
        <taxon>Actinomycetes</taxon>
        <taxon>Glycomycetales</taxon>
        <taxon>Glycomycetaceae</taxon>
        <taxon>Glycomyces</taxon>
    </lineage>
</organism>
<evidence type="ECO:0000313" key="1">
    <source>
        <dbReference type="EMBL" id="NUQ88923.1"/>
    </source>
</evidence>
<sequence length="178" mass="19476">MGTPETSPSVVDRTPQQRARELARWLNRWRERVMYSQGINKSEAAALTGLGRPTNHRILTSDLSKGAPKPETIERIAKAWGADPHEGFVIMGWTPGAATATHDVPPVMPVEVRRILALLAAPTEIVSRARKRRLLLRLDSVFREDAAEALATGQPTLDDVEALPQVASTMDDLAKPTG</sequence>
<accession>A0A850CA24</accession>